<evidence type="ECO:0000313" key="1">
    <source>
        <dbReference type="EMBL" id="MBB5842010.1"/>
    </source>
</evidence>
<reference evidence="1 2" key="1">
    <citation type="submission" date="2020-08" db="EMBL/GenBank/DDBJ databases">
        <title>Sequencing the genomes of 1000 actinobacteria strains.</title>
        <authorList>
            <person name="Klenk H.-P."/>
        </authorList>
    </citation>
    <scope>NUCLEOTIDE SEQUENCE [LARGE SCALE GENOMIC DNA]</scope>
    <source>
        <strain evidence="1 2">DSM 105784</strain>
    </source>
</reference>
<evidence type="ECO:0000313" key="2">
    <source>
        <dbReference type="Proteomes" id="UP000536685"/>
    </source>
</evidence>
<proteinExistence type="predicted"/>
<dbReference type="RefSeq" id="WP_184233052.1">
    <property type="nucleotide sequence ID" value="NZ_JACHMJ010000001.1"/>
</dbReference>
<comment type="caution">
    <text evidence="1">The sequence shown here is derived from an EMBL/GenBank/DDBJ whole genome shotgun (WGS) entry which is preliminary data.</text>
</comment>
<accession>A0A841AE55</accession>
<dbReference type="EMBL" id="JACHMJ010000001">
    <property type="protein sequence ID" value="MBB5842010.1"/>
    <property type="molecule type" value="Genomic_DNA"/>
</dbReference>
<gene>
    <name evidence="1" type="ORF">HD599_000333</name>
</gene>
<dbReference type="AlphaFoldDB" id="A0A841AE55"/>
<organism evidence="1 2">
    <name type="scientific">Conyzicola lurida</name>
    <dbReference type="NCBI Taxonomy" id="1172621"/>
    <lineage>
        <taxon>Bacteria</taxon>
        <taxon>Bacillati</taxon>
        <taxon>Actinomycetota</taxon>
        <taxon>Actinomycetes</taxon>
        <taxon>Micrococcales</taxon>
        <taxon>Microbacteriaceae</taxon>
        <taxon>Conyzicola</taxon>
    </lineage>
</organism>
<dbReference type="Proteomes" id="UP000536685">
    <property type="component" value="Unassembled WGS sequence"/>
</dbReference>
<keyword evidence="2" id="KW-1185">Reference proteome</keyword>
<name>A0A841AE55_9MICO</name>
<sequence>MDGTPLTAAPRLSIHRPLVGPVQVFLPYGDGDSTREWFRAVTNAPAMKLRWEHSAPAHWVVGRDRLVTVAFAIVEKYGYVDLHMDYRLSEKCGQKCMSSVNPNCTCSCLGATHGGASRLNFLPIAEVVGLTGTTVQTLRTLTR</sequence>
<protein>
    <submittedName>
        <fullName evidence="1">Uncharacterized protein</fullName>
    </submittedName>
</protein>